<keyword evidence="5" id="KW-0560">Oxidoreductase</keyword>
<dbReference type="AlphaFoldDB" id="A0AAD6MS98"/>
<evidence type="ECO:0000256" key="3">
    <source>
        <dbReference type="ARBA" id="ARBA00022723"/>
    </source>
</evidence>
<dbReference type="InterPro" id="IPR013149">
    <property type="entry name" value="ADH-like_C"/>
</dbReference>
<evidence type="ECO:0000256" key="6">
    <source>
        <dbReference type="RuleBase" id="RU361277"/>
    </source>
</evidence>
<evidence type="ECO:0000313" key="9">
    <source>
        <dbReference type="EMBL" id="KAJ5709718.1"/>
    </source>
</evidence>
<dbReference type="PANTHER" id="PTHR43350">
    <property type="entry name" value="NAD-DEPENDENT ALCOHOL DEHYDROGENASE"/>
    <property type="match status" value="1"/>
</dbReference>
<dbReference type="Gene3D" id="3.40.50.720">
    <property type="entry name" value="NAD(P)-binding Rossmann-like Domain"/>
    <property type="match status" value="1"/>
</dbReference>
<evidence type="ECO:0000256" key="5">
    <source>
        <dbReference type="ARBA" id="ARBA00023002"/>
    </source>
</evidence>
<evidence type="ECO:0000259" key="8">
    <source>
        <dbReference type="Pfam" id="PF08240"/>
    </source>
</evidence>
<reference evidence="9" key="1">
    <citation type="journal article" date="2023" name="IMA Fungus">
        <title>Comparative genomic study of the Penicillium genus elucidates a diverse pangenome and 15 lateral gene transfer events.</title>
        <authorList>
            <person name="Petersen C."/>
            <person name="Sorensen T."/>
            <person name="Nielsen M.R."/>
            <person name="Sondergaard T.E."/>
            <person name="Sorensen J.L."/>
            <person name="Fitzpatrick D.A."/>
            <person name="Frisvad J.C."/>
            <person name="Nielsen K.L."/>
        </authorList>
    </citation>
    <scope>NUCLEOTIDE SEQUENCE</scope>
    <source>
        <strain evidence="9">IBT 17514</strain>
    </source>
</reference>
<dbReference type="Proteomes" id="UP001215712">
    <property type="component" value="Unassembled WGS sequence"/>
</dbReference>
<dbReference type="Pfam" id="PF08240">
    <property type="entry name" value="ADH_N"/>
    <property type="match status" value="1"/>
</dbReference>
<reference evidence="9" key="2">
    <citation type="submission" date="2023-01" db="EMBL/GenBank/DDBJ databases">
        <authorList>
            <person name="Petersen C."/>
        </authorList>
    </citation>
    <scope>NUCLEOTIDE SEQUENCE</scope>
    <source>
        <strain evidence="9">IBT 17514</strain>
    </source>
</reference>
<evidence type="ECO:0000256" key="1">
    <source>
        <dbReference type="ARBA" id="ARBA00001947"/>
    </source>
</evidence>
<dbReference type="EMBL" id="JAQJAN010000018">
    <property type="protein sequence ID" value="KAJ5709718.1"/>
    <property type="molecule type" value="Genomic_DNA"/>
</dbReference>
<gene>
    <name evidence="9" type="ORF">N7493_010009</name>
</gene>
<dbReference type="Pfam" id="PF00107">
    <property type="entry name" value="ADH_zinc_N"/>
    <property type="match status" value="1"/>
</dbReference>
<dbReference type="InterPro" id="IPR013154">
    <property type="entry name" value="ADH-like_N"/>
</dbReference>
<dbReference type="PROSITE" id="PS00059">
    <property type="entry name" value="ADH_ZINC"/>
    <property type="match status" value="1"/>
</dbReference>
<dbReference type="GO" id="GO:0008270">
    <property type="term" value="F:zinc ion binding"/>
    <property type="evidence" value="ECO:0007669"/>
    <property type="project" value="InterPro"/>
</dbReference>
<feature type="domain" description="Alcohol dehydrogenase-like C-terminal" evidence="7">
    <location>
        <begin position="206"/>
        <end position="326"/>
    </location>
</feature>
<sequence length="339" mass="36253">MNQIKAIVAHEPTEVLTRNWSLQDVDLQHPGDDEVLVEMYAVGVCHTDIVLGSVPTGTVGVQYPKVLGHEGAGIARQVGKNVQSIEPGDPVLLSFNSCASCSQCLESHPGYCDTFAYRNYTGEQHSTNVRSNGEKIWAGFFGQSSFAQYSIVHKTSIVNAKDLIQDPSELKLFASLGCGFQTGMGAIQNITQAGPNDTVLITGLGAVGMGAIMTAVNSQCKSIIAVDRVQSRLSLAKELGAIHIIDTSEPNFTSLKESVHELILTGVTVAIDTTGVPEILEQCIQATRKRGKIVMIGVPPFGWDLKVPATEHLNSGRAIMGCIMGDCDSQKVGLLQVVF</sequence>
<dbReference type="PANTHER" id="PTHR43350:SF18">
    <property type="entry name" value="ENOYL REDUCTASE (ER) DOMAIN-CONTAINING PROTEIN"/>
    <property type="match status" value="1"/>
</dbReference>
<organism evidence="9 10">
    <name type="scientific">Penicillium malachiteum</name>
    <dbReference type="NCBI Taxonomy" id="1324776"/>
    <lineage>
        <taxon>Eukaryota</taxon>
        <taxon>Fungi</taxon>
        <taxon>Dikarya</taxon>
        <taxon>Ascomycota</taxon>
        <taxon>Pezizomycotina</taxon>
        <taxon>Eurotiomycetes</taxon>
        <taxon>Eurotiomycetidae</taxon>
        <taxon>Eurotiales</taxon>
        <taxon>Aspergillaceae</taxon>
        <taxon>Penicillium</taxon>
    </lineage>
</organism>
<feature type="domain" description="Alcohol dehydrogenase-like N-terminal" evidence="8">
    <location>
        <begin position="31"/>
        <end position="160"/>
    </location>
</feature>
<evidence type="ECO:0000256" key="2">
    <source>
        <dbReference type="ARBA" id="ARBA00008072"/>
    </source>
</evidence>
<comment type="cofactor">
    <cofactor evidence="1 6">
        <name>Zn(2+)</name>
        <dbReference type="ChEBI" id="CHEBI:29105"/>
    </cofactor>
</comment>
<dbReference type="InterPro" id="IPR011032">
    <property type="entry name" value="GroES-like_sf"/>
</dbReference>
<comment type="similarity">
    <text evidence="2 6">Belongs to the zinc-containing alcohol dehydrogenase family.</text>
</comment>
<evidence type="ECO:0000313" key="10">
    <source>
        <dbReference type="Proteomes" id="UP001215712"/>
    </source>
</evidence>
<dbReference type="SUPFAM" id="SSF51735">
    <property type="entry name" value="NAD(P)-binding Rossmann-fold domains"/>
    <property type="match status" value="1"/>
</dbReference>
<dbReference type="InterPro" id="IPR002328">
    <property type="entry name" value="ADH_Zn_CS"/>
</dbReference>
<proteinExistence type="inferred from homology"/>
<name>A0AAD6MS98_9EURO</name>
<protein>
    <submittedName>
        <fullName evidence="9">NAD/NADP dependent alcohol dehydrogenase</fullName>
    </submittedName>
</protein>
<keyword evidence="3 6" id="KW-0479">Metal-binding</keyword>
<dbReference type="InterPro" id="IPR036291">
    <property type="entry name" value="NAD(P)-bd_dom_sf"/>
</dbReference>
<evidence type="ECO:0000259" key="7">
    <source>
        <dbReference type="Pfam" id="PF00107"/>
    </source>
</evidence>
<comment type="caution">
    <text evidence="9">The sequence shown here is derived from an EMBL/GenBank/DDBJ whole genome shotgun (WGS) entry which is preliminary data.</text>
</comment>
<dbReference type="Gene3D" id="3.90.180.10">
    <property type="entry name" value="Medium-chain alcohol dehydrogenases, catalytic domain"/>
    <property type="match status" value="1"/>
</dbReference>
<dbReference type="SUPFAM" id="SSF50129">
    <property type="entry name" value="GroES-like"/>
    <property type="match status" value="1"/>
</dbReference>
<evidence type="ECO:0000256" key="4">
    <source>
        <dbReference type="ARBA" id="ARBA00022833"/>
    </source>
</evidence>
<dbReference type="GO" id="GO:0016491">
    <property type="term" value="F:oxidoreductase activity"/>
    <property type="evidence" value="ECO:0007669"/>
    <property type="project" value="UniProtKB-KW"/>
</dbReference>
<keyword evidence="4 6" id="KW-0862">Zinc</keyword>
<accession>A0AAD6MS98</accession>
<keyword evidence="10" id="KW-1185">Reference proteome</keyword>